<protein>
    <submittedName>
        <fullName evidence="16">Cytochrome P450</fullName>
    </submittedName>
</protein>
<dbReference type="EMBL" id="BFAD01000003">
    <property type="protein sequence ID" value="GBE80604.1"/>
    <property type="molecule type" value="Genomic_DNA"/>
</dbReference>
<dbReference type="GO" id="GO:0004497">
    <property type="term" value="F:monooxygenase activity"/>
    <property type="evidence" value="ECO:0007669"/>
    <property type="project" value="UniProtKB-KW"/>
</dbReference>
<feature type="binding site" description="axial binding residue" evidence="13">
    <location>
        <position position="441"/>
    </location>
    <ligand>
        <name>heme</name>
        <dbReference type="ChEBI" id="CHEBI:30413"/>
    </ligand>
    <ligandPart>
        <name>Fe</name>
        <dbReference type="ChEBI" id="CHEBI:18248"/>
    </ligandPart>
</feature>
<dbReference type="RefSeq" id="XP_027611517.1">
    <property type="nucleotide sequence ID" value="XM_027755716.1"/>
</dbReference>
<keyword evidence="7 13" id="KW-0479">Metal-binding</keyword>
<dbReference type="CDD" id="cd11065">
    <property type="entry name" value="CYP64-like"/>
    <property type="match status" value="1"/>
</dbReference>
<evidence type="ECO:0000256" key="4">
    <source>
        <dbReference type="ARBA" id="ARBA00010617"/>
    </source>
</evidence>
<dbReference type="SUPFAM" id="SSF48264">
    <property type="entry name" value="Cytochrome P450"/>
    <property type="match status" value="1"/>
</dbReference>
<keyword evidence="8 15" id="KW-1133">Transmembrane helix</keyword>
<comment type="pathway">
    <text evidence="3">Secondary metabolite biosynthesis.</text>
</comment>
<evidence type="ECO:0000256" key="14">
    <source>
        <dbReference type="RuleBase" id="RU000461"/>
    </source>
</evidence>
<evidence type="ECO:0000256" key="7">
    <source>
        <dbReference type="ARBA" id="ARBA00022723"/>
    </source>
</evidence>
<reference evidence="16 17" key="1">
    <citation type="journal article" date="2018" name="Sci. Rep.">
        <title>Genome sequence of the cauliflower mushroom Sparassis crispa (Hanabiratake) and its association with beneficial usage.</title>
        <authorList>
            <person name="Kiyama R."/>
            <person name="Furutani Y."/>
            <person name="Kawaguchi K."/>
            <person name="Nakanishi T."/>
        </authorList>
    </citation>
    <scope>NUCLEOTIDE SEQUENCE [LARGE SCALE GENOMIC DNA]</scope>
</reference>
<dbReference type="OrthoDB" id="2789670at2759"/>
<gene>
    <name evidence="16" type="ORF">SCP_0303190</name>
</gene>
<evidence type="ECO:0000256" key="10">
    <source>
        <dbReference type="ARBA" id="ARBA00023004"/>
    </source>
</evidence>
<evidence type="ECO:0000256" key="11">
    <source>
        <dbReference type="ARBA" id="ARBA00023033"/>
    </source>
</evidence>
<evidence type="ECO:0000256" key="1">
    <source>
        <dbReference type="ARBA" id="ARBA00001971"/>
    </source>
</evidence>
<dbReference type="InterPro" id="IPR001128">
    <property type="entry name" value="Cyt_P450"/>
</dbReference>
<organism evidence="16 17">
    <name type="scientific">Sparassis crispa</name>
    <dbReference type="NCBI Taxonomy" id="139825"/>
    <lineage>
        <taxon>Eukaryota</taxon>
        <taxon>Fungi</taxon>
        <taxon>Dikarya</taxon>
        <taxon>Basidiomycota</taxon>
        <taxon>Agaricomycotina</taxon>
        <taxon>Agaricomycetes</taxon>
        <taxon>Polyporales</taxon>
        <taxon>Sparassidaceae</taxon>
        <taxon>Sparassis</taxon>
    </lineage>
</organism>
<evidence type="ECO:0000256" key="5">
    <source>
        <dbReference type="ARBA" id="ARBA00022617"/>
    </source>
</evidence>
<dbReference type="AlphaFoldDB" id="A0A401GEI3"/>
<dbReference type="Proteomes" id="UP000287166">
    <property type="component" value="Unassembled WGS sequence"/>
</dbReference>
<proteinExistence type="inferred from homology"/>
<keyword evidence="5 13" id="KW-0349">Heme</keyword>
<dbReference type="InterPro" id="IPR036396">
    <property type="entry name" value="Cyt_P450_sf"/>
</dbReference>
<evidence type="ECO:0000256" key="3">
    <source>
        <dbReference type="ARBA" id="ARBA00005179"/>
    </source>
</evidence>
<dbReference type="STRING" id="139825.A0A401GEI3"/>
<keyword evidence="17" id="KW-1185">Reference proteome</keyword>
<comment type="subcellular location">
    <subcellularLocation>
        <location evidence="2">Membrane</location>
    </subcellularLocation>
</comment>
<evidence type="ECO:0000256" key="8">
    <source>
        <dbReference type="ARBA" id="ARBA00022989"/>
    </source>
</evidence>
<evidence type="ECO:0000256" key="15">
    <source>
        <dbReference type="SAM" id="Phobius"/>
    </source>
</evidence>
<evidence type="ECO:0000313" key="17">
    <source>
        <dbReference type="Proteomes" id="UP000287166"/>
    </source>
</evidence>
<evidence type="ECO:0000256" key="9">
    <source>
        <dbReference type="ARBA" id="ARBA00023002"/>
    </source>
</evidence>
<dbReference type="InterPro" id="IPR050364">
    <property type="entry name" value="Cytochrome_P450_fung"/>
</dbReference>
<dbReference type="InParanoid" id="A0A401GEI3"/>
<dbReference type="GO" id="GO:0016705">
    <property type="term" value="F:oxidoreductase activity, acting on paired donors, with incorporation or reduction of molecular oxygen"/>
    <property type="evidence" value="ECO:0007669"/>
    <property type="project" value="InterPro"/>
</dbReference>
<dbReference type="GO" id="GO:0016020">
    <property type="term" value="C:membrane"/>
    <property type="evidence" value="ECO:0007669"/>
    <property type="project" value="UniProtKB-SubCell"/>
</dbReference>
<evidence type="ECO:0000256" key="2">
    <source>
        <dbReference type="ARBA" id="ARBA00004370"/>
    </source>
</evidence>
<evidence type="ECO:0000313" key="16">
    <source>
        <dbReference type="EMBL" id="GBE80604.1"/>
    </source>
</evidence>
<dbReference type="InterPro" id="IPR002401">
    <property type="entry name" value="Cyt_P450_E_grp-I"/>
</dbReference>
<dbReference type="PANTHER" id="PTHR46300">
    <property type="entry name" value="P450, PUTATIVE (EUROFUNG)-RELATED-RELATED"/>
    <property type="match status" value="1"/>
</dbReference>
<comment type="caution">
    <text evidence="16">The sequence shown here is derived from an EMBL/GenBank/DDBJ whole genome shotgun (WGS) entry which is preliminary data.</text>
</comment>
<dbReference type="GO" id="GO:0005506">
    <property type="term" value="F:iron ion binding"/>
    <property type="evidence" value="ECO:0007669"/>
    <property type="project" value="InterPro"/>
</dbReference>
<name>A0A401GEI3_9APHY</name>
<comment type="similarity">
    <text evidence="4 14">Belongs to the cytochrome P450 family.</text>
</comment>
<comment type="cofactor">
    <cofactor evidence="1 13">
        <name>heme</name>
        <dbReference type="ChEBI" id="CHEBI:30413"/>
    </cofactor>
</comment>
<accession>A0A401GEI3</accession>
<keyword evidence="9 14" id="KW-0560">Oxidoreductase</keyword>
<evidence type="ECO:0000256" key="6">
    <source>
        <dbReference type="ARBA" id="ARBA00022692"/>
    </source>
</evidence>
<dbReference type="GO" id="GO:0020037">
    <property type="term" value="F:heme binding"/>
    <property type="evidence" value="ECO:0007669"/>
    <property type="project" value="InterPro"/>
</dbReference>
<dbReference type="PRINTS" id="PR00385">
    <property type="entry name" value="P450"/>
</dbReference>
<dbReference type="Pfam" id="PF00067">
    <property type="entry name" value="p450"/>
    <property type="match status" value="1"/>
</dbReference>
<keyword evidence="11 14" id="KW-0503">Monooxygenase</keyword>
<dbReference type="PROSITE" id="PS00086">
    <property type="entry name" value="CYTOCHROME_P450"/>
    <property type="match status" value="1"/>
</dbReference>
<keyword evidence="12 15" id="KW-0472">Membrane</keyword>
<keyword evidence="10 13" id="KW-0408">Iron</keyword>
<sequence length="513" mass="58006">MGVLSIMMYHSATYLPYAAVLVFIFVLLRRRKQVLPLPPGPPADPIIGHLRKLPPVHHHGIFQKWAAEYGDMFYLNVLGQSMLVVNTFQIATDLLEKRSANYSDRPKSVSLGLLGFDSSLALMEYGPRWRKHRQMVQAYFNAKKCRDYYQLHIREVHVLMKNLLSQPKGFDWAIQRFATANIIEITYGHRVLTDDDEYVKIGKAALDSLEAGNIGASPVDFFPFLRFVPPWVPGCSHLTGPIRKYQPAVRRLHDFPFQVVENEMITGTALPSFTSTYLDKIEREGPNNEKELSDIKAAAASLYIGGVETMSSTLRTFVLAMLLSPEVQRKAQKEIDRVVGTDRFPDFSDRASTPYLDCVLQETLRWHAAVPLGAPHRSAEDDVYNEMLIPKGTYVITNLTAMHREFYRDADKFYPDRFLPEPIGYGEIHHVAAFGFGRRRCPGVDFALNTMWIMFATFLATFDVTYAVGEDGKKIIPKAAFTPHLTSAPEPFECAITPRSAKAVALVRQQIAD</sequence>
<dbReference type="GeneID" id="38777521"/>
<dbReference type="Gene3D" id="1.10.630.10">
    <property type="entry name" value="Cytochrome P450"/>
    <property type="match status" value="1"/>
</dbReference>
<evidence type="ECO:0000256" key="13">
    <source>
        <dbReference type="PIRSR" id="PIRSR602401-1"/>
    </source>
</evidence>
<keyword evidence="6 15" id="KW-0812">Transmembrane</keyword>
<dbReference type="InterPro" id="IPR017972">
    <property type="entry name" value="Cyt_P450_CS"/>
</dbReference>
<evidence type="ECO:0000256" key="12">
    <source>
        <dbReference type="ARBA" id="ARBA00023136"/>
    </source>
</evidence>
<feature type="transmembrane region" description="Helical" evidence="15">
    <location>
        <begin position="446"/>
        <end position="468"/>
    </location>
</feature>
<feature type="transmembrane region" description="Helical" evidence="15">
    <location>
        <begin position="6"/>
        <end position="28"/>
    </location>
</feature>
<dbReference type="PRINTS" id="PR00463">
    <property type="entry name" value="EP450I"/>
</dbReference>
<dbReference type="PANTHER" id="PTHR46300:SF5">
    <property type="entry name" value="CYTOCHROME P450"/>
    <property type="match status" value="1"/>
</dbReference>